<name>A0A8H3IUN4_9LECA</name>
<evidence type="ECO:0000313" key="2">
    <source>
        <dbReference type="EMBL" id="CAF9928685.1"/>
    </source>
</evidence>
<feature type="compositionally biased region" description="Low complexity" evidence="1">
    <location>
        <begin position="34"/>
        <end position="46"/>
    </location>
</feature>
<organism evidence="2 3">
    <name type="scientific">Heterodermia speciosa</name>
    <dbReference type="NCBI Taxonomy" id="116794"/>
    <lineage>
        <taxon>Eukaryota</taxon>
        <taxon>Fungi</taxon>
        <taxon>Dikarya</taxon>
        <taxon>Ascomycota</taxon>
        <taxon>Pezizomycotina</taxon>
        <taxon>Lecanoromycetes</taxon>
        <taxon>OSLEUM clade</taxon>
        <taxon>Lecanoromycetidae</taxon>
        <taxon>Caliciales</taxon>
        <taxon>Physciaceae</taxon>
        <taxon>Heterodermia</taxon>
    </lineage>
</organism>
<feature type="region of interest" description="Disordered" evidence="1">
    <location>
        <begin position="193"/>
        <end position="264"/>
    </location>
</feature>
<evidence type="ECO:0000313" key="3">
    <source>
        <dbReference type="Proteomes" id="UP000664521"/>
    </source>
</evidence>
<feature type="region of interest" description="Disordered" evidence="1">
    <location>
        <begin position="403"/>
        <end position="457"/>
    </location>
</feature>
<proteinExistence type="predicted"/>
<dbReference type="EMBL" id="CAJPDS010000049">
    <property type="protein sequence ID" value="CAF9928685.1"/>
    <property type="molecule type" value="Genomic_DNA"/>
</dbReference>
<feature type="compositionally biased region" description="Basic and acidic residues" evidence="1">
    <location>
        <begin position="429"/>
        <end position="449"/>
    </location>
</feature>
<feature type="compositionally biased region" description="Basic and acidic residues" evidence="1">
    <location>
        <begin position="247"/>
        <end position="261"/>
    </location>
</feature>
<dbReference type="AlphaFoldDB" id="A0A8H3IUN4"/>
<feature type="compositionally biased region" description="Acidic residues" evidence="1">
    <location>
        <begin position="205"/>
        <end position="219"/>
    </location>
</feature>
<feature type="compositionally biased region" description="Basic and acidic residues" evidence="1">
    <location>
        <begin position="121"/>
        <end position="136"/>
    </location>
</feature>
<evidence type="ECO:0000256" key="1">
    <source>
        <dbReference type="SAM" id="MobiDB-lite"/>
    </source>
</evidence>
<dbReference type="OrthoDB" id="5430411at2759"/>
<feature type="region of interest" description="Disordered" evidence="1">
    <location>
        <begin position="115"/>
        <end position="146"/>
    </location>
</feature>
<comment type="caution">
    <text evidence="2">The sequence shown here is derived from an EMBL/GenBank/DDBJ whole genome shotgun (WGS) entry which is preliminary data.</text>
</comment>
<feature type="compositionally biased region" description="Acidic residues" evidence="1">
    <location>
        <begin position="414"/>
        <end position="428"/>
    </location>
</feature>
<sequence>MSSPADGRGRGGSNSSSPPPLPGHPTQQSPPPTQANQSQTAQTQSLHGSPSEPTDSSPCGSYPSTPDQQRSATRRSSAAKGTAQLGQGPRFARRAAVGDGTRLSISAARGEASIEALNNAHDTELHQALHQHRSDTHPPTQRPSQTSIQDLAARFLDLAHGRLEARSALLYLANADWDLEEAFGVYAREAWDEGAGSGEQREGVLGDDEEEDDEEEVEGEVSVTDESGSESGAESNSPRSRLRRRNPHVDRKPAVKGKPDASKLSIKLRNIDGKEDIEKQYPRSVDWASSGSIRALNRWRQQVLRRNIGAAQEERVRFHPRELRFLFHAHRNHLLEAQAHRRPVEWNDMDWERITTDFNNNFEGRNLYGDPDGPVRPRRTAGALRSVRARVWEIVEMTGITPRPKKEMKKIMEGEGEGGEEGNGEGDEATGKKGGDGRDEGKKKGDRGGKRGSSGKK</sequence>
<feature type="compositionally biased region" description="Low complexity" evidence="1">
    <location>
        <begin position="220"/>
        <end position="239"/>
    </location>
</feature>
<feature type="compositionally biased region" description="Polar residues" evidence="1">
    <location>
        <begin position="137"/>
        <end position="146"/>
    </location>
</feature>
<feature type="compositionally biased region" description="Polar residues" evidence="1">
    <location>
        <begin position="47"/>
        <end position="76"/>
    </location>
</feature>
<dbReference type="Proteomes" id="UP000664521">
    <property type="component" value="Unassembled WGS sequence"/>
</dbReference>
<feature type="region of interest" description="Disordered" evidence="1">
    <location>
        <begin position="1"/>
        <end position="95"/>
    </location>
</feature>
<keyword evidence="3" id="KW-1185">Reference proteome</keyword>
<protein>
    <submittedName>
        <fullName evidence="2">Uncharacterized protein</fullName>
    </submittedName>
</protein>
<feature type="compositionally biased region" description="Pro residues" evidence="1">
    <location>
        <begin position="17"/>
        <end position="33"/>
    </location>
</feature>
<reference evidence="2" key="1">
    <citation type="submission" date="2021-03" db="EMBL/GenBank/DDBJ databases">
        <authorList>
            <person name="Tagirdzhanova G."/>
        </authorList>
    </citation>
    <scope>NUCLEOTIDE SEQUENCE</scope>
</reference>
<gene>
    <name evidence="2" type="ORF">HETSPECPRED_006896</name>
</gene>
<accession>A0A8H3IUN4</accession>